<keyword evidence="2" id="KW-1185">Reference proteome</keyword>
<accession>A0ABS4E7D3</accession>
<dbReference type="EMBL" id="JAGGJX010000001">
    <property type="protein sequence ID" value="MBP1853823.1"/>
    <property type="molecule type" value="Genomic_DNA"/>
</dbReference>
<proteinExistence type="predicted"/>
<sequence>MNFDDEKMTPEQEVEFQEVMVDALKKIKVEVLSEKVDGGTATVKVKLAGVDFTDLTVKIFKESLTGYLNGNDVESDINKLFIEKIKNAKVTEREGIIKLNREDKQWIVDVEDKGFEKLVIGDLDKFEELMNSLE</sequence>
<dbReference type="Proteomes" id="UP000767291">
    <property type="component" value="Unassembled WGS sequence"/>
</dbReference>
<organism evidence="1 2">
    <name type="scientific">Metaclostridioides mangenotii</name>
    <dbReference type="NCBI Taxonomy" id="1540"/>
    <lineage>
        <taxon>Bacteria</taxon>
        <taxon>Bacillati</taxon>
        <taxon>Bacillota</taxon>
        <taxon>Clostridia</taxon>
        <taxon>Peptostreptococcales</taxon>
        <taxon>Peptostreptococcaceae</taxon>
        <taxon>Metaclostridioides</taxon>
    </lineage>
</organism>
<gene>
    <name evidence="1" type="ORF">J2Z43_000213</name>
</gene>
<comment type="caution">
    <text evidence="1">The sequence shown here is derived from an EMBL/GenBank/DDBJ whole genome shotgun (WGS) entry which is preliminary data.</text>
</comment>
<evidence type="ECO:0000313" key="1">
    <source>
        <dbReference type="EMBL" id="MBP1853823.1"/>
    </source>
</evidence>
<evidence type="ECO:0000313" key="2">
    <source>
        <dbReference type="Proteomes" id="UP000767291"/>
    </source>
</evidence>
<reference evidence="1 2" key="1">
    <citation type="submission" date="2021-03" db="EMBL/GenBank/DDBJ databases">
        <title>Genomic Encyclopedia of Type Strains, Phase IV (KMG-IV): sequencing the most valuable type-strain genomes for metagenomic binning, comparative biology and taxonomic classification.</title>
        <authorList>
            <person name="Goeker M."/>
        </authorList>
    </citation>
    <scope>NUCLEOTIDE SEQUENCE [LARGE SCALE GENOMIC DNA]</scope>
    <source>
        <strain evidence="1 2">DSM 1289</strain>
    </source>
</reference>
<name>A0ABS4E7D3_9FIRM</name>
<protein>
    <submittedName>
        <fullName evidence="1">Uncharacterized protein</fullName>
    </submittedName>
</protein>